<keyword evidence="4" id="KW-1185">Reference proteome</keyword>
<evidence type="ECO:0000313" key="4">
    <source>
        <dbReference type="Proteomes" id="UP001316803"/>
    </source>
</evidence>
<evidence type="ECO:0000256" key="1">
    <source>
        <dbReference type="SAM" id="MobiDB-lite"/>
    </source>
</evidence>
<keyword evidence="2" id="KW-0812">Transmembrane</keyword>
<comment type="caution">
    <text evidence="3">The sequence shown here is derived from an EMBL/GenBank/DDBJ whole genome shotgun (WGS) entry which is preliminary data.</text>
</comment>
<protein>
    <submittedName>
        <fullName evidence="3">Uncharacterized protein</fullName>
    </submittedName>
</protein>
<organism evidence="3 4">
    <name type="scientific">Knufia fluminis</name>
    <dbReference type="NCBI Taxonomy" id="191047"/>
    <lineage>
        <taxon>Eukaryota</taxon>
        <taxon>Fungi</taxon>
        <taxon>Dikarya</taxon>
        <taxon>Ascomycota</taxon>
        <taxon>Pezizomycotina</taxon>
        <taxon>Eurotiomycetes</taxon>
        <taxon>Chaetothyriomycetidae</taxon>
        <taxon>Chaetothyriales</taxon>
        <taxon>Trichomeriaceae</taxon>
        <taxon>Knufia</taxon>
    </lineage>
</organism>
<feature type="compositionally biased region" description="Basic and acidic residues" evidence="1">
    <location>
        <begin position="1"/>
        <end position="11"/>
    </location>
</feature>
<sequence>MSAADQTRDPTAHPLPQRGVDQPGAAGTGVDGIGVFGDHPAGGDGQFAGSVTGGARDTDADATTATATPTSSGCSFSGGGEKTRHPNPIAPRPKSSSLRGYRSRFTEIPNDNEPASPGDTDTLPSIEEAAEHARPIFLLQRQDGKGDASTTQIEKVDLHCPPAHADRLPSLLGVFDDSSSDEDVELGAAAEGVFEFDPNADPDYFKPVHSPHQSELSEKTPLLARIGRYMPSEDERAAIAEEQYTKATRRMPLLLALAMVASGMVVVLQVVVMWLVFAPGCASWAGCNTSATV</sequence>
<feature type="transmembrane region" description="Helical" evidence="2">
    <location>
        <begin position="253"/>
        <end position="277"/>
    </location>
</feature>
<evidence type="ECO:0000313" key="3">
    <source>
        <dbReference type="EMBL" id="KAK5948742.1"/>
    </source>
</evidence>
<feature type="compositionally biased region" description="Gly residues" evidence="1">
    <location>
        <begin position="26"/>
        <end position="46"/>
    </location>
</feature>
<accession>A0AAN8II46</accession>
<keyword evidence="2" id="KW-0472">Membrane</keyword>
<gene>
    <name evidence="3" type="ORF">OHC33_010165</name>
</gene>
<reference evidence="3 4" key="1">
    <citation type="submission" date="2022-12" db="EMBL/GenBank/DDBJ databases">
        <title>Genomic features and morphological characterization of a novel Knufia sp. strain isolated from spacecraft assembly facility.</title>
        <authorList>
            <person name="Teixeira M."/>
            <person name="Chander A.M."/>
            <person name="Stajich J.E."/>
            <person name="Venkateswaran K."/>
        </authorList>
    </citation>
    <scope>NUCLEOTIDE SEQUENCE [LARGE SCALE GENOMIC DNA]</scope>
    <source>
        <strain evidence="3 4">FJI-L2-BK-P2</strain>
    </source>
</reference>
<evidence type="ECO:0000256" key="2">
    <source>
        <dbReference type="SAM" id="Phobius"/>
    </source>
</evidence>
<name>A0AAN8II46_9EURO</name>
<feature type="region of interest" description="Disordered" evidence="1">
    <location>
        <begin position="1"/>
        <end position="100"/>
    </location>
</feature>
<dbReference type="Proteomes" id="UP001316803">
    <property type="component" value="Unassembled WGS sequence"/>
</dbReference>
<dbReference type="AlphaFoldDB" id="A0AAN8II46"/>
<dbReference type="EMBL" id="JAKLMC020000043">
    <property type="protein sequence ID" value="KAK5948742.1"/>
    <property type="molecule type" value="Genomic_DNA"/>
</dbReference>
<proteinExistence type="predicted"/>
<keyword evidence="2" id="KW-1133">Transmembrane helix</keyword>